<keyword evidence="2" id="KW-1185">Reference proteome</keyword>
<dbReference type="InterPro" id="IPR046557">
    <property type="entry name" value="DUF6711"/>
</dbReference>
<dbReference type="RefSeq" id="WP_367286357.1">
    <property type="nucleotide sequence ID" value="NZ_JBBMEY010000008.1"/>
</dbReference>
<reference evidence="1 2" key="1">
    <citation type="submission" date="2024-03" db="EMBL/GenBank/DDBJ databases">
        <title>Human intestinal bacterial collection.</title>
        <authorList>
            <person name="Pauvert C."/>
            <person name="Hitch T.C.A."/>
            <person name="Clavel T."/>
        </authorList>
    </citation>
    <scope>NUCLEOTIDE SEQUENCE [LARGE SCALE GENOMIC DNA]</scope>
    <source>
        <strain evidence="1 2">CLA-AP-H18</strain>
    </source>
</reference>
<evidence type="ECO:0000313" key="1">
    <source>
        <dbReference type="EMBL" id="MEQ2565774.1"/>
    </source>
</evidence>
<proteinExistence type="predicted"/>
<comment type="caution">
    <text evidence="1">The sequence shown here is derived from an EMBL/GenBank/DDBJ whole genome shotgun (WGS) entry which is preliminary data.</text>
</comment>
<dbReference type="Pfam" id="PF20458">
    <property type="entry name" value="DUF6711"/>
    <property type="match status" value="1"/>
</dbReference>
<gene>
    <name evidence="1" type="ORF">ABFO16_05935</name>
</gene>
<protein>
    <submittedName>
        <fullName evidence="1">DUF6711 family protein</fullName>
    </submittedName>
</protein>
<sequence>MANYKGYLIAFNKNIFPNKCIAEYSTTPNQRMEVSAERDNNGDLQRKTLSNHKTNITFSTHTLFLDDKIKIQNIINKGIVNSTQRKCKVEYWNDEENKYKEGYFYIPDVEFSVMDASSNDIQYNPITFELIEY</sequence>
<organism evidence="1 2">
    <name type="scientific">Ruminococcoides intestinihominis</name>
    <dbReference type="NCBI Taxonomy" id="3133161"/>
    <lineage>
        <taxon>Bacteria</taxon>
        <taxon>Bacillati</taxon>
        <taxon>Bacillota</taxon>
        <taxon>Clostridia</taxon>
        <taxon>Eubacteriales</taxon>
        <taxon>Oscillospiraceae</taxon>
        <taxon>Ruminococcoides</taxon>
    </lineage>
</organism>
<name>A0ABV1HTY8_9FIRM</name>
<evidence type="ECO:0000313" key="2">
    <source>
        <dbReference type="Proteomes" id="UP001478133"/>
    </source>
</evidence>
<dbReference type="Proteomes" id="UP001478133">
    <property type="component" value="Unassembled WGS sequence"/>
</dbReference>
<dbReference type="EMBL" id="JBBMFI010000018">
    <property type="protein sequence ID" value="MEQ2565774.1"/>
    <property type="molecule type" value="Genomic_DNA"/>
</dbReference>
<accession>A0ABV1HTY8</accession>